<name>A0AA48I191_9FLAO</name>
<dbReference type="PANTHER" id="PTHR40459">
    <property type="entry name" value="CONSERVED HYPOTHETICAL ALANINE AND LEUCINE RICH PROTEIN"/>
    <property type="match status" value="1"/>
</dbReference>
<feature type="domain" description="Pyrroline-5-carboxylate reductase catalytic N-terminal" evidence="1">
    <location>
        <begin position="3"/>
        <end position="77"/>
    </location>
</feature>
<evidence type="ECO:0000313" key="3">
    <source>
        <dbReference type="EMBL" id="BDW93886.1"/>
    </source>
</evidence>
<dbReference type="InterPro" id="IPR036291">
    <property type="entry name" value="NAD(P)-bd_dom_sf"/>
</dbReference>
<evidence type="ECO:0000259" key="1">
    <source>
        <dbReference type="Pfam" id="PF03807"/>
    </source>
</evidence>
<dbReference type="PANTHER" id="PTHR40459:SF1">
    <property type="entry name" value="CONSERVED HYPOTHETICAL ALANINE AND LEUCINE RICH PROTEIN"/>
    <property type="match status" value="1"/>
</dbReference>
<dbReference type="Gene3D" id="1.10.1040.20">
    <property type="entry name" value="ProC-like, C-terminal domain"/>
    <property type="match status" value="1"/>
</dbReference>
<dbReference type="Proteomes" id="UP001330184">
    <property type="component" value="Chromosome"/>
</dbReference>
<dbReference type="SUPFAM" id="SSF51735">
    <property type="entry name" value="NAD(P)-binding Rossmann-fold domains"/>
    <property type="match status" value="1"/>
</dbReference>
<evidence type="ECO:0000259" key="2">
    <source>
        <dbReference type="Pfam" id="PF10728"/>
    </source>
</evidence>
<keyword evidence="4" id="KW-1185">Reference proteome</keyword>
<gene>
    <name evidence="3" type="ORF">MACH07_27180</name>
</gene>
<proteinExistence type="predicted"/>
<evidence type="ECO:0000313" key="4">
    <source>
        <dbReference type="Proteomes" id="UP001330184"/>
    </source>
</evidence>
<dbReference type="Gene3D" id="3.40.50.720">
    <property type="entry name" value="NAD(P)-binding Rossmann-like Domain"/>
    <property type="match status" value="1"/>
</dbReference>
<dbReference type="InterPro" id="IPR018931">
    <property type="entry name" value="DUF2520"/>
</dbReference>
<dbReference type="InterPro" id="IPR028939">
    <property type="entry name" value="P5C_Rdtase_cat_N"/>
</dbReference>
<reference evidence="3 4" key="1">
    <citation type="submission" date="2023-01" db="EMBL/GenBank/DDBJ databases">
        <title>Complete genome sequence of Muricauda aquimarina strain IFOP_LL357.</title>
        <authorList>
            <person name="Gajardo G."/>
            <person name="Ueki S."/>
            <person name="Maruyama F."/>
        </authorList>
    </citation>
    <scope>NUCLEOTIDE SEQUENCE [LARGE SCALE GENOMIC DNA]</scope>
    <source>
        <strain evidence="3 4">IFOP_LL357</strain>
    </source>
</reference>
<dbReference type="EMBL" id="AP027268">
    <property type="protein sequence ID" value="BDW93886.1"/>
    <property type="molecule type" value="Genomic_DNA"/>
</dbReference>
<organism evidence="3 4">
    <name type="scientific">Flagellimonas marinaquae</name>
    <dbReference type="NCBI Taxonomy" id="254955"/>
    <lineage>
        <taxon>Bacteria</taxon>
        <taxon>Pseudomonadati</taxon>
        <taxon>Bacteroidota</taxon>
        <taxon>Flavobacteriia</taxon>
        <taxon>Flavobacteriales</taxon>
        <taxon>Flavobacteriaceae</taxon>
        <taxon>Flagellimonas</taxon>
    </lineage>
</organism>
<dbReference type="RefSeq" id="WP_338194797.1">
    <property type="nucleotide sequence ID" value="NZ_AP027268.1"/>
</dbReference>
<dbReference type="InterPro" id="IPR008927">
    <property type="entry name" value="6-PGluconate_DH-like_C_sf"/>
</dbReference>
<sequence>MLKIVILGTGNLAKHLHDAFTKAKNVNVVQVVGRNTQALHQFCDKSEVTDNFKAIVDADVYIIAVKDDVIGKVSKFVANKKGVVAHTSGAMPMAVVHSTKKGVFYPLQTFTKGKVVDFSTIPICIEASDTESLKVLELLARSISENVHPIDSEQRKKLHLAAVFVNNFTNYLYGVAEEICLQEGLSFNLLKPLILETAEKIKTMPPKKAQTGPARRNDRQSMQGHLGLLKNEKHITLYKLLSRAIIQAHEEEL</sequence>
<dbReference type="SUPFAM" id="SSF48179">
    <property type="entry name" value="6-phosphogluconate dehydrogenase C-terminal domain-like"/>
    <property type="match status" value="1"/>
</dbReference>
<dbReference type="Pfam" id="PF10728">
    <property type="entry name" value="DUF2520"/>
    <property type="match status" value="1"/>
</dbReference>
<dbReference type="Pfam" id="PF03807">
    <property type="entry name" value="F420_oxidored"/>
    <property type="match status" value="1"/>
</dbReference>
<dbReference type="InterPro" id="IPR037108">
    <property type="entry name" value="TM1727-like_C_sf"/>
</dbReference>
<feature type="domain" description="DUF2520" evidence="2">
    <location>
        <begin position="121"/>
        <end position="245"/>
    </location>
</feature>
<dbReference type="AlphaFoldDB" id="A0AA48I191"/>
<protein>
    <recommendedName>
        <fullName evidence="5">DUF2520 domain-containing protein</fullName>
    </recommendedName>
</protein>
<evidence type="ECO:0008006" key="5">
    <source>
        <dbReference type="Google" id="ProtNLM"/>
    </source>
</evidence>
<accession>A0AA48I191</accession>